<gene>
    <name evidence="1" type="ORF">CDV36_004125</name>
</gene>
<sequence>MTESGGATSWLRAVLGAAAKKAAANLDFDALLAKHEAQANQEKTRWISQRECDQNYETARNLAALFQGLWPDTPNLIRAYRDRVSEIYRLARDDNSELYLAEPRFASLVGLQGITLTSPESVHRGVIQMHLLACILAHAWNPSEAMLAWSELVEQRRQKITSDVEKGIESPFSAAAVAAEEYISSSQLGFWDCNARAWLQMTQTVLMRDQMKVEQVLKNAELPVGKSILSYQRVIPTWLSALAALENLVLGRPQEAQDGDILQAISAWNIYPDLYVFGPKNTEAHFHDRLVPRTGIITIGCDPGARAQSNNMFRSLSLSQL</sequence>
<accession>A0A3M2SGG8</accession>
<reference evidence="1 2" key="1">
    <citation type="submission" date="2017-06" db="EMBL/GenBank/DDBJ databases">
        <title>Comparative genomic analysis of Ambrosia Fusariam Clade fungi.</title>
        <authorList>
            <person name="Stajich J.E."/>
            <person name="Carrillo J."/>
            <person name="Kijimoto T."/>
            <person name="Eskalen A."/>
            <person name="O'Donnell K."/>
            <person name="Kasson M."/>
        </authorList>
    </citation>
    <scope>NUCLEOTIDE SEQUENCE [LARGE SCALE GENOMIC DNA]</scope>
    <source>
        <strain evidence="1">UCR3666</strain>
    </source>
</reference>
<dbReference type="OrthoDB" id="5354164at2759"/>
<name>A0A3M2SGG8_9HYPO</name>
<evidence type="ECO:0000313" key="2">
    <source>
        <dbReference type="Proteomes" id="UP000277212"/>
    </source>
</evidence>
<keyword evidence="2" id="KW-1185">Reference proteome</keyword>
<proteinExistence type="predicted"/>
<evidence type="ECO:0000313" key="1">
    <source>
        <dbReference type="EMBL" id="RMJ16202.1"/>
    </source>
</evidence>
<dbReference type="Proteomes" id="UP000277212">
    <property type="component" value="Unassembled WGS sequence"/>
</dbReference>
<protein>
    <submittedName>
        <fullName evidence="1">Uncharacterized protein</fullName>
    </submittedName>
</protein>
<comment type="caution">
    <text evidence="1">The sequence shown here is derived from an EMBL/GenBank/DDBJ whole genome shotgun (WGS) entry which is preliminary data.</text>
</comment>
<dbReference type="AlphaFoldDB" id="A0A3M2SGG8"/>
<organism evidence="1 2">
    <name type="scientific">Fusarium kuroshium</name>
    <dbReference type="NCBI Taxonomy" id="2010991"/>
    <lineage>
        <taxon>Eukaryota</taxon>
        <taxon>Fungi</taxon>
        <taxon>Dikarya</taxon>
        <taxon>Ascomycota</taxon>
        <taxon>Pezizomycotina</taxon>
        <taxon>Sordariomycetes</taxon>
        <taxon>Hypocreomycetidae</taxon>
        <taxon>Hypocreales</taxon>
        <taxon>Nectriaceae</taxon>
        <taxon>Fusarium</taxon>
        <taxon>Fusarium solani species complex</taxon>
    </lineage>
</organism>
<dbReference type="EMBL" id="NKUJ01000051">
    <property type="protein sequence ID" value="RMJ16202.1"/>
    <property type="molecule type" value="Genomic_DNA"/>
</dbReference>